<dbReference type="Pfam" id="PF00528">
    <property type="entry name" value="BPD_transp_1"/>
    <property type="match status" value="1"/>
</dbReference>
<feature type="transmembrane region" description="Helical" evidence="9">
    <location>
        <begin position="60"/>
        <end position="83"/>
    </location>
</feature>
<dbReference type="Proteomes" id="UP000295606">
    <property type="component" value="Unassembled WGS sequence"/>
</dbReference>
<dbReference type="CDD" id="cd06261">
    <property type="entry name" value="TM_PBP2"/>
    <property type="match status" value="1"/>
</dbReference>
<keyword evidence="8 9" id="KW-0472">Membrane</keyword>
<comment type="subcellular location">
    <subcellularLocation>
        <location evidence="1">Cell inner membrane</location>
        <topology evidence="1">Multi-pass membrane protein</topology>
    </subcellularLocation>
    <subcellularLocation>
        <location evidence="9">Cell membrane</location>
        <topology evidence="9">Multi-pass membrane protein</topology>
    </subcellularLocation>
</comment>
<evidence type="ECO:0000256" key="8">
    <source>
        <dbReference type="ARBA" id="ARBA00023136"/>
    </source>
</evidence>
<evidence type="ECO:0000256" key="1">
    <source>
        <dbReference type="ARBA" id="ARBA00004429"/>
    </source>
</evidence>
<feature type="domain" description="ABC transmembrane type-1" evidence="10">
    <location>
        <begin position="24"/>
        <end position="221"/>
    </location>
</feature>
<dbReference type="AlphaFoldDB" id="A0A4R5L4F5"/>
<protein>
    <submittedName>
        <fullName evidence="11">ABC transporter permease subunit</fullName>
    </submittedName>
</protein>
<dbReference type="InterPro" id="IPR000515">
    <property type="entry name" value="MetI-like"/>
</dbReference>
<keyword evidence="7 9" id="KW-1133">Transmembrane helix</keyword>
<accession>A0A4R5L4F5</accession>
<proteinExistence type="inferred from homology"/>
<dbReference type="GO" id="GO:0043190">
    <property type="term" value="C:ATP-binding cassette (ABC) transporter complex"/>
    <property type="evidence" value="ECO:0007669"/>
    <property type="project" value="InterPro"/>
</dbReference>
<evidence type="ECO:0000256" key="5">
    <source>
        <dbReference type="ARBA" id="ARBA00022519"/>
    </source>
</evidence>
<evidence type="ECO:0000259" key="10">
    <source>
        <dbReference type="PROSITE" id="PS50928"/>
    </source>
</evidence>
<evidence type="ECO:0000313" key="11">
    <source>
        <dbReference type="EMBL" id="TDG03521.1"/>
    </source>
</evidence>
<comment type="similarity">
    <text evidence="2">Belongs to the binding-protein-dependent transport system permease family. HisMQ subfamily.</text>
</comment>
<dbReference type="NCBIfam" id="TIGR01726">
    <property type="entry name" value="HEQRo_perm_3TM"/>
    <property type="match status" value="1"/>
</dbReference>
<keyword evidence="5" id="KW-0997">Cell inner membrane</keyword>
<evidence type="ECO:0000256" key="4">
    <source>
        <dbReference type="ARBA" id="ARBA00022475"/>
    </source>
</evidence>
<feature type="transmembrane region" description="Helical" evidence="9">
    <location>
        <begin position="203"/>
        <end position="221"/>
    </location>
</feature>
<reference evidence="11 12" key="1">
    <citation type="submission" date="2019-03" db="EMBL/GenBank/DDBJ databases">
        <title>Paraburkholderia sp. isolated from native Mimosa gymnas in Guartela State Park, Brazil.</title>
        <authorList>
            <person name="Paulitsch F."/>
            <person name="Hungria M."/>
            <person name="Delamuta J.R.M."/>
            <person name="Ribeiro R.A."/>
            <person name="Dall'Agnol R."/>
            <person name="Silva J.S.B."/>
        </authorList>
    </citation>
    <scope>NUCLEOTIDE SEQUENCE [LARGE SCALE GENOMIC DNA]</scope>
    <source>
        <strain evidence="11 12">CNPSo 3008</strain>
    </source>
</reference>
<keyword evidence="4" id="KW-1003">Cell membrane</keyword>
<dbReference type="PANTHER" id="PTHR30614:SF10">
    <property type="entry name" value="ARGININE ABC TRANSPORTER PERMEASE PROTEIN ARTM"/>
    <property type="match status" value="1"/>
</dbReference>
<dbReference type="PROSITE" id="PS50928">
    <property type="entry name" value="ABC_TM1"/>
    <property type="match status" value="1"/>
</dbReference>
<gene>
    <name evidence="11" type="ORF">E1N52_34050</name>
</gene>
<keyword evidence="6 9" id="KW-0812">Transmembrane</keyword>
<dbReference type="Gene3D" id="1.10.3720.10">
    <property type="entry name" value="MetI-like"/>
    <property type="match status" value="1"/>
</dbReference>
<dbReference type="GO" id="GO:0022857">
    <property type="term" value="F:transmembrane transporter activity"/>
    <property type="evidence" value="ECO:0007669"/>
    <property type="project" value="InterPro"/>
</dbReference>
<evidence type="ECO:0000256" key="2">
    <source>
        <dbReference type="ARBA" id="ARBA00010072"/>
    </source>
</evidence>
<evidence type="ECO:0000256" key="7">
    <source>
        <dbReference type="ARBA" id="ARBA00022989"/>
    </source>
</evidence>
<dbReference type="SUPFAM" id="SSF161098">
    <property type="entry name" value="MetI-like"/>
    <property type="match status" value="1"/>
</dbReference>
<evidence type="ECO:0000256" key="9">
    <source>
        <dbReference type="RuleBase" id="RU363032"/>
    </source>
</evidence>
<dbReference type="GO" id="GO:0006865">
    <property type="term" value="P:amino acid transport"/>
    <property type="evidence" value="ECO:0007669"/>
    <property type="project" value="TreeGrafter"/>
</dbReference>
<dbReference type="InterPro" id="IPR010065">
    <property type="entry name" value="AA_ABC_transptr_permease_3TM"/>
</dbReference>
<dbReference type="InterPro" id="IPR043429">
    <property type="entry name" value="ArtM/GltK/GlnP/TcyL/YhdX-like"/>
</dbReference>
<evidence type="ECO:0000313" key="12">
    <source>
        <dbReference type="Proteomes" id="UP000295606"/>
    </source>
</evidence>
<evidence type="ECO:0000256" key="6">
    <source>
        <dbReference type="ARBA" id="ARBA00022692"/>
    </source>
</evidence>
<sequence>MNFNIVLDNLRLFLWTDGEVTAGLWLTVQLLLISLAFALVLALPLAVMRISNSRWLSTPVWFFTYIFRGSPLLVQMYVIYYGLAEVEFIRESWLWSYLQEAYVCAWLAFGLNTAAYTCEIFAGALKATPPGEVEAAVAIGMSKWARLRYVIYPSALRRAMQAYCNEVVFTLHGTALASGITLLDLGGVARAISMQYAAPFEPYLFALVLYSLCTFAILRIFRTLEKRYMAHVRPRGSQGVAVKSASSSAAKFQDARQY</sequence>
<feature type="transmembrane region" description="Helical" evidence="9">
    <location>
        <begin position="20"/>
        <end position="48"/>
    </location>
</feature>
<organism evidence="11 12">
    <name type="scientific">Paraburkholderia guartelaensis</name>
    <dbReference type="NCBI Taxonomy" id="2546446"/>
    <lineage>
        <taxon>Bacteria</taxon>
        <taxon>Pseudomonadati</taxon>
        <taxon>Pseudomonadota</taxon>
        <taxon>Betaproteobacteria</taxon>
        <taxon>Burkholderiales</taxon>
        <taxon>Burkholderiaceae</taxon>
        <taxon>Paraburkholderia</taxon>
    </lineage>
</organism>
<dbReference type="OrthoDB" id="7026155at2"/>
<evidence type="ECO:0000256" key="3">
    <source>
        <dbReference type="ARBA" id="ARBA00022448"/>
    </source>
</evidence>
<dbReference type="PANTHER" id="PTHR30614">
    <property type="entry name" value="MEMBRANE COMPONENT OF AMINO ACID ABC TRANSPORTER"/>
    <property type="match status" value="1"/>
</dbReference>
<dbReference type="InterPro" id="IPR035906">
    <property type="entry name" value="MetI-like_sf"/>
</dbReference>
<dbReference type="RefSeq" id="WP_133188152.1">
    <property type="nucleotide sequence ID" value="NZ_SMOD01000039.1"/>
</dbReference>
<name>A0A4R5L4F5_9BURK</name>
<dbReference type="EMBL" id="SMOD01000039">
    <property type="protein sequence ID" value="TDG03521.1"/>
    <property type="molecule type" value="Genomic_DNA"/>
</dbReference>
<keyword evidence="3 9" id="KW-0813">Transport</keyword>
<comment type="caution">
    <text evidence="11">The sequence shown here is derived from an EMBL/GenBank/DDBJ whole genome shotgun (WGS) entry which is preliminary data.</text>
</comment>